<evidence type="ECO:0000259" key="15">
    <source>
        <dbReference type="PROSITE" id="PS51873"/>
    </source>
</evidence>
<dbReference type="CDD" id="cd20346">
    <property type="entry name" value="BRcat_RBR_ANKIB1"/>
    <property type="match status" value="1"/>
</dbReference>
<evidence type="ECO:0000256" key="6">
    <source>
        <dbReference type="ARBA" id="ARBA00012251"/>
    </source>
</evidence>
<comment type="similarity">
    <text evidence="5">Belongs to the RBR family. Ariadne subfamily.</text>
</comment>
<dbReference type="OrthoDB" id="10009520at2759"/>
<name>A0A6A1W9Y9_9ROSI</name>
<feature type="domain" description="RING-type" evidence="15">
    <location>
        <begin position="136"/>
        <end position="344"/>
    </location>
</feature>
<dbReference type="InterPro" id="IPR001841">
    <property type="entry name" value="Znf_RING"/>
</dbReference>
<keyword evidence="7" id="KW-0808">Transferase</keyword>
<dbReference type="InterPro" id="IPR044066">
    <property type="entry name" value="TRIAD_supradom"/>
</dbReference>
<comment type="catalytic activity">
    <reaction evidence="1">
        <text>[E2 ubiquitin-conjugating enzyme]-S-ubiquitinyl-L-cysteine + [acceptor protein]-L-lysine = [E2 ubiquitin-conjugating enzyme]-L-cysteine + [acceptor protein]-N(6)-ubiquitinyl-L-lysine.</text>
        <dbReference type="EC" id="2.3.2.31"/>
    </reaction>
</comment>
<dbReference type="SUPFAM" id="SSF57850">
    <property type="entry name" value="RING/U-box"/>
    <property type="match status" value="3"/>
</dbReference>
<evidence type="ECO:0000256" key="3">
    <source>
        <dbReference type="ARBA" id="ARBA00003976"/>
    </source>
</evidence>
<feature type="domain" description="RING-type" evidence="14">
    <location>
        <begin position="300"/>
        <end position="340"/>
    </location>
</feature>
<dbReference type="Proteomes" id="UP000516437">
    <property type="component" value="Chromosome 3"/>
</dbReference>
<dbReference type="EC" id="2.3.2.31" evidence="6"/>
<dbReference type="InterPro" id="IPR048962">
    <property type="entry name" value="ARIH1-like_UBL"/>
</dbReference>
<proteinExistence type="inferred from homology"/>
<evidence type="ECO:0000256" key="9">
    <source>
        <dbReference type="ARBA" id="ARBA00022737"/>
    </source>
</evidence>
<dbReference type="InterPro" id="IPR013083">
    <property type="entry name" value="Znf_RING/FYVE/PHD"/>
</dbReference>
<dbReference type="Gene3D" id="1.20.120.1750">
    <property type="match status" value="1"/>
</dbReference>
<dbReference type="FunFam" id="3.30.40.10:FF:000019">
    <property type="entry name" value="RBR-type E3 ubiquitin transferase"/>
    <property type="match status" value="1"/>
</dbReference>
<dbReference type="EMBL" id="RXIC02000021">
    <property type="protein sequence ID" value="KAB1220518.1"/>
    <property type="molecule type" value="Genomic_DNA"/>
</dbReference>
<keyword evidence="10 13" id="KW-0863">Zinc-finger</keyword>
<sequence>MEETDFDSDRAAEDYYYSSADDATRDGAVSEDADWNFDSMEEEDLLDSEHAESHKGSDRSYRILKKEDVRQRQEDAIAEVSTVLSVPRPAATILLHRFNWSVSQVHEGWFADEDGVRKSVGFLDHTRPFSDIDASDRITCGICLDPYPPAEIFPAGCGHPFCRECWGGYIRTSINDGPGCLTLRCPEPSCRAAVDRDMIDKLAPSEDEKKKYSEYLLRSYIDENKKIKWCPGPDCECAAEFDAGGGDSWDVSCPCYYSFCWNCLEDAHRPVDCQTVANWISKNKDQSETQLWILARTKPCPKCQRPIEKNMGCMHMTCNPSCGHEFCWTCLGDWNNHNSCNGYNGTDAMEVDKHRKKANKYVAKYAHYYERWAANDLLRQLALATLHRMQTEQLTRLSSVQGKAENDLWFITEAWAQIVDCRRALKWTYVYGYYLSENEGAKRRLFEFLKGEAETGLERLQECADKELQQFLDDDGPSKYFEEFNAKLKGLTAVTRTYFEKLIKALENGLSEVQTTGTSGEED</sequence>
<dbReference type="FunFam" id="1.20.120.1750:FF:000027">
    <property type="entry name" value="RBR-type E3 ubiquitin transferase"/>
    <property type="match status" value="1"/>
</dbReference>
<evidence type="ECO:0000256" key="10">
    <source>
        <dbReference type="ARBA" id="ARBA00022771"/>
    </source>
</evidence>
<dbReference type="PROSITE" id="PS00518">
    <property type="entry name" value="ZF_RING_1"/>
    <property type="match status" value="1"/>
</dbReference>
<comment type="caution">
    <text evidence="16">The sequence shown here is derived from an EMBL/GenBank/DDBJ whole genome shotgun (WGS) entry which is preliminary data.</text>
</comment>
<keyword evidence="11" id="KW-0833">Ubl conjugation pathway</keyword>
<evidence type="ECO:0000259" key="14">
    <source>
        <dbReference type="PROSITE" id="PS50089"/>
    </source>
</evidence>
<dbReference type="PANTHER" id="PTHR11685">
    <property type="entry name" value="RBR FAMILY RING FINGER AND IBR DOMAIN-CONTAINING"/>
    <property type="match status" value="1"/>
</dbReference>
<gene>
    <name evidence="16" type="ORF">CJ030_MR3G015771</name>
</gene>
<dbReference type="AlphaFoldDB" id="A0A6A1W9Y9"/>
<accession>A0A6A1W9Y9</accession>
<dbReference type="InterPro" id="IPR031127">
    <property type="entry name" value="E3_UB_ligase_RBR"/>
</dbReference>
<keyword evidence="9" id="KW-0677">Repeat</keyword>
<evidence type="ECO:0000256" key="7">
    <source>
        <dbReference type="ARBA" id="ARBA00022679"/>
    </source>
</evidence>
<evidence type="ECO:0000313" key="17">
    <source>
        <dbReference type="Proteomes" id="UP000516437"/>
    </source>
</evidence>
<organism evidence="16 17">
    <name type="scientific">Morella rubra</name>
    <name type="common">Chinese bayberry</name>
    <dbReference type="NCBI Taxonomy" id="262757"/>
    <lineage>
        <taxon>Eukaryota</taxon>
        <taxon>Viridiplantae</taxon>
        <taxon>Streptophyta</taxon>
        <taxon>Embryophyta</taxon>
        <taxon>Tracheophyta</taxon>
        <taxon>Spermatophyta</taxon>
        <taxon>Magnoliopsida</taxon>
        <taxon>eudicotyledons</taxon>
        <taxon>Gunneridae</taxon>
        <taxon>Pentapetalae</taxon>
        <taxon>rosids</taxon>
        <taxon>fabids</taxon>
        <taxon>Fagales</taxon>
        <taxon>Myricaceae</taxon>
        <taxon>Morella</taxon>
    </lineage>
</organism>
<comment type="function">
    <text evidence="3">Might act as an E3 ubiquitin-protein ligase, or as part of E3 complex, which accepts ubiquitin from specific E2 ubiquitin-conjugating enzymes and then transfers it to substrates.</text>
</comment>
<evidence type="ECO:0000256" key="11">
    <source>
        <dbReference type="ARBA" id="ARBA00022786"/>
    </source>
</evidence>
<dbReference type="PROSITE" id="PS50089">
    <property type="entry name" value="ZF_RING_2"/>
    <property type="match status" value="2"/>
</dbReference>
<keyword evidence="12" id="KW-0862">Zinc</keyword>
<dbReference type="InterPro" id="IPR002867">
    <property type="entry name" value="IBR_dom"/>
</dbReference>
<dbReference type="PROSITE" id="PS51873">
    <property type="entry name" value="TRIAD"/>
    <property type="match status" value="1"/>
</dbReference>
<evidence type="ECO:0000256" key="5">
    <source>
        <dbReference type="ARBA" id="ARBA00005884"/>
    </source>
</evidence>
<evidence type="ECO:0000256" key="1">
    <source>
        <dbReference type="ARBA" id="ARBA00001798"/>
    </source>
</evidence>
<dbReference type="InterPro" id="IPR017907">
    <property type="entry name" value="Znf_RING_CS"/>
</dbReference>
<protein>
    <recommendedName>
        <fullName evidence="6">RBR-type E3 ubiquitin transferase</fullName>
        <ecNumber evidence="6">2.3.2.31</ecNumber>
    </recommendedName>
</protein>
<dbReference type="Pfam" id="PF01485">
    <property type="entry name" value="IBR"/>
    <property type="match status" value="1"/>
</dbReference>
<feature type="domain" description="RING-type" evidence="14">
    <location>
        <begin position="140"/>
        <end position="186"/>
    </location>
</feature>
<dbReference type="UniPathway" id="UPA00143"/>
<evidence type="ECO:0000256" key="12">
    <source>
        <dbReference type="ARBA" id="ARBA00022833"/>
    </source>
</evidence>
<dbReference type="GO" id="GO:0016567">
    <property type="term" value="P:protein ubiquitination"/>
    <property type="evidence" value="ECO:0007669"/>
    <property type="project" value="UniProtKB-UniPathway"/>
</dbReference>
<dbReference type="Pfam" id="PF22191">
    <property type="entry name" value="IBR_1"/>
    <property type="match status" value="1"/>
</dbReference>
<keyword evidence="17" id="KW-1185">Reference proteome</keyword>
<reference evidence="16 17" key="1">
    <citation type="journal article" date="2019" name="Plant Biotechnol. J.">
        <title>The red bayberry genome and genetic basis of sex determination.</title>
        <authorList>
            <person name="Jia H.M."/>
            <person name="Jia H.J."/>
            <person name="Cai Q.L."/>
            <person name="Wang Y."/>
            <person name="Zhao H.B."/>
            <person name="Yang W.F."/>
            <person name="Wang G.Y."/>
            <person name="Li Y.H."/>
            <person name="Zhan D.L."/>
            <person name="Shen Y.T."/>
            <person name="Niu Q.F."/>
            <person name="Chang L."/>
            <person name="Qiu J."/>
            <person name="Zhao L."/>
            <person name="Xie H.B."/>
            <person name="Fu W.Y."/>
            <person name="Jin J."/>
            <person name="Li X.W."/>
            <person name="Jiao Y."/>
            <person name="Zhou C.C."/>
            <person name="Tu T."/>
            <person name="Chai C.Y."/>
            <person name="Gao J.L."/>
            <person name="Fan L.J."/>
            <person name="van de Weg E."/>
            <person name="Wang J.Y."/>
            <person name="Gao Z.S."/>
        </authorList>
    </citation>
    <scope>NUCLEOTIDE SEQUENCE [LARGE SCALE GENOMIC DNA]</scope>
    <source>
        <tissue evidence="16">Leaves</tissue>
    </source>
</reference>
<evidence type="ECO:0000256" key="2">
    <source>
        <dbReference type="ARBA" id="ARBA00001947"/>
    </source>
</evidence>
<comment type="pathway">
    <text evidence="4">Protein modification; protein ubiquitination.</text>
</comment>
<evidence type="ECO:0000313" key="16">
    <source>
        <dbReference type="EMBL" id="KAB1220518.1"/>
    </source>
</evidence>
<dbReference type="GO" id="GO:0061630">
    <property type="term" value="F:ubiquitin protein ligase activity"/>
    <property type="evidence" value="ECO:0007669"/>
    <property type="project" value="UniProtKB-EC"/>
</dbReference>
<dbReference type="SMART" id="SM00647">
    <property type="entry name" value="IBR"/>
    <property type="match status" value="2"/>
</dbReference>
<dbReference type="GO" id="GO:0008270">
    <property type="term" value="F:zinc ion binding"/>
    <property type="evidence" value="ECO:0007669"/>
    <property type="project" value="UniProtKB-KW"/>
</dbReference>
<dbReference type="Pfam" id="PF21235">
    <property type="entry name" value="UBA_ARI1"/>
    <property type="match status" value="1"/>
</dbReference>
<dbReference type="Gene3D" id="3.30.40.10">
    <property type="entry name" value="Zinc/RING finger domain, C3HC4 (zinc finger)"/>
    <property type="match status" value="1"/>
</dbReference>
<evidence type="ECO:0000256" key="8">
    <source>
        <dbReference type="ARBA" id="ARBA00022723"/>
    </source>
</evidence>
<keyword evidence="8" id="KW-0479">Metal-binding</keyword>
<evidence type="ECO:0000256" key="13">
    <source>
        <dbReference type="PROSITE-ProRule" id="PRU00175"/>
    </source>
</evidence>
<evidence type="ECO:0000256" key="4">
    <source>
        <dbReference type="ARBA" id="ARBA00004906"/>
    </source>
</evidence>
<comment type="cofactor">
    <cofactor evidence="2">
        <name>Zn(2+)</name>
        <dbReference type="ChEBI" id="CHEBI:29105"/>
    </cofactor>
</comment>